<organism evidence="1 2">
    <name type="scientific">Salmonella enterica subsp. enterica serovar Choleraesuis str. SCSA50</name>
    <dbReference type="NCBI Taxonomy" id="904139"/>
    <lineage>
        <taxon>Bacteria</taxon>
        <taxon>Pseudomonadati</taxon>
        <taxon>Pseudomonadota</taxon>
        <taxon>Gammaproteobacteria</taxon>
        <taxon>Enterobacterales</taxon>
        <taxon>Enterobacteriaceae</taxon>
        <taxon>Salmonella</taxon>
    </lineage>
</organism>
<evidence type="ECO:0000313" key="1">
    <source>
        <dbReference type="EMBL" id="EFZ06158.1"/>
    </source>
</evidence>
<dbReference type="Proteomes" id="UP000003971">
    <property type="component" value="Chromosome"/>
</dbReference>
<dbReference type="EMBL" id="CM001062">
    <property type="protein sequence ID" value="EFZ06158.1"/>
    <property type="molecule type" value="Genomic_DNA"/>
</dbReference>
<proteinExistence type="predicted"/>
<dbReference type="AlphaFoldDB" id="A0AAJ8WK86"/>
<sequence length="65" mass="7445">MFFIVREPCSFSIKVNVTGKIKRLKNRPYGYNYYAKNVTIVFGRRDNVNSDGVIGISGNANRRTK</sequence>
<evidence type="ECO:0000313" key="2">
    <source>
        <dbReference type="Proteomes" id="UP000003971"/>
    </source>
</evidence>
<protein>
    <submittedName>
        <fullName evidence="1">Uncharacterized protein</fullName>
    </submittedName>
</protein>
<reference evidence="1 2" key="1">
    <citation type="journal article" date="2011" name="J. Bacteriol.">
        <title>Genome sequences of Salmonella enterica serovar typhimurium, Choleraesuis, Dublin, and Gallinarum strains of well- defined virulence in food-producing animals.</title>
        <authorList>
            <person name="Richardson E.J."/>
            <person name="Limaye B."/>
            <person name="Inamdar H."/>
            <person name="Datta A."/>
            <person name="Manjari K.S."/>
            <person name="Pullinger G.D."/>
            <person name="Thomson N.R."/>
            <person name="Joshi R.R."/>
            <person name="Watson M."/>
            <person name="Stevens M.P."/>
        </authorList>
    </citation>
    <scope>NUCLEOTIDE SEQUENCE [LARGE SCALE GENOMIC DNA]</scope>
    <source>
        <strain evidence="1">A50</strain>
    </source>
</reference>
<accession>A0AAJ8WK86</accession>
<name>A0AAJ8WK86_SALET</name>
<gene>
    <name evidence="1" type="ORF">SCA50_1652</name>
</gene>